<name>A0A077K2U6_CLOBO</name>
<evidence type="ECO:0008006" key="2">
    <source>
        <dbReference type="Google" id="ProtNLM"/>
    </source>
</evidence>
<proteinExistence type="predicted"/>
<evidence type="ECO:0000313" key="1">
    <source>
        <dbReference type="EMBL" id="BAP25812.1"/>
    </source>
</evidence>
<dbReference type="AlphaFoldDB" id="A0A077K2U6"/>
<organism evidence="1">
    <name type="scientific">Clostridium botulinum</name>
    <dbReference type="NCBI Taxonomy" id="1491"/>
    <lineage>
        <taxon>Bacteria</taxon>
        <taxon>Bacillati</taxon>
        <taxon>Bacillota</taxon>
        <taxon>Clostridia</taxon>
        <taxon>Eubacteriales</taxon>
        <taxon>Clostridiaceae</taxon>
        <taxon>Clostridium</taxon>
    </lineage>
</organism>
<dbReference type="InterPro" id="IPR032484">
    <property type="entry name" value="DUF5052"/>
</dbReference>
<dbReference type="RefSeq" id="WP_032072547.1">
    <property type="nucleotide sequence ID" value="NC_025146.1"/>
</dbReference>
<dbReference type="PROSITE" id="PS51257">
    <property type="entry name" value="PROKAR_LIPOPROTEIN"/>
    <property type="match status" value="1"/>
</dbReference>
<protein>
    <recommendedName>
        <fullName evidence="2">DUF5052 family protein</fullName>
    </recommendedName>
</protein>
<keyword evidence="1" id="KW-0614">Plasmid</keyword>
<dbReference type="Pfam" id="PF16475">
    <property type="entry name" value="DUF5052"/>
    <property type="match status" value="1"/>
</dbReference>
<sequence>MNKTKIKSIIVSIVLVSSLFIVSGCNLLENKYKQLQEHFKGRNAIITTYDKESKPLDRIEGKSISISLDDKFKEQDEKGETIKKSSVLNITVGNNQIIHVGSSLILQEDGLQDLMKDTLKTTEIINQDKSRPFLRNIVDSYKNITSGKKRVILIRSQDGKPLATFVGDNVSYFATDIPKSTGILIDGKYLLIYRCDYTIYDMDLIR</sequence>
<geneLocation type="plasmid" evidence="1">
    <name>pCB111</name>
</geneLocation>
<dbReference type="EMBL" id="AB855771">
    <property type="protein sequence ID" value="BAP25812.1"/>
    <property type="molecule type" value="Genomic_DNA"/>
</dbReference>
<accession>A0A077K2U6</accession>
<reference evidence="1" key="1">
    <citation type="submission" date="2013-09" db="EMBL/GenBank/DDBJ databases">
        <title>Analysis of type B2 neurotoxin-encoding plasmid in Clostridium botulinum.</title>
        <authorList>
            <person name="Hosomi K."/>
            <person name="Sakaguchi Y."/>
            <person name="Gotoh K."/>
            <person name="Nakamura K."/>
            <person name="Kohda T."/>
            <person name="Mukamoto M."/>
            <person name="Iida T."/>
            <person name="Kozaki S."/>
        </authorList>
    </citation>
    <scope>NUCLEOTIDE SEQUENCE</scope>
    <source>
        <strain evidence="1">111</strain>
        <plasmid evidence="1">pCB111</plasmid>
    </source>
</reference>